<sequence>MNPKYLILVALLLSESIGAMARQPDPMGRKIYESKCTRCHGRDGTRGLFGAKNLQTSKLDDKTLYETISEGRRIMPSWKEKLTPEEIHQVVRYVKTLRSTHNQQ</sequence>
<evidence type="ECO:0000256" key="7">
    <source>
        <dbReference type="SAM" id="SignalP"/>
    </source>
</evidence>
<gene>
    <name evidence="9" type="ORF">KK083_14235</name>
</gene>
<dbReference type="Gene3D" id="1.10.760.10">
    <property type="entry name" value="Cytochrome c-like domain"/>
    <property type="match status" value="1"/>
</dbReference>
<dbReference type="Proteomes" id="UP001319200">
    <property type="component" value="Unassembled WGS sequence"/>
</dbReference>
<protein>
    <submittedName>
        <fullName evidence="9">C-type cytochrome</fullName>
    </submittedName>
</protein>
<evidence type="ECO:0000256" key="5">
    <source>
        <dbReference type="ARBA" id="ARBA00023004"/>
    </source>
</evidence>
<evidence type="ECO:0000256" key="6">
    <source>
        <dbReference type="PROSITE-ProRule" id="PRU00433"/>
    </source>
</evidence>
<dbReference type="GO" id="GO:0009055">
    <property type="term" value="F:electron transfer activity"/>
    <property type="evidence" value="ECO:0007669"/>
    <property type="project" value="InterPro"/>
</dbReference>
<dbReference type="InterPro" id="IPR050597">
    <property type="entry name" value="Cytochrome_c_Oxidase_Subunit"/>
</dbReference>
<keyword evidence="2 6" id="KW-0349">Heme</keyword>
<dbReference type="PANTHER" id="PTHR33751">
    <property type="entry name" value="CBB3-TYPE CYTOCHROME C OXIDASE SUBUNIT FIXP"/>
    <property type="match status" value="1"/>
</dbReference>
<dbReference type="AlphaFoldDB" id="A0AAP2GQ24"/>
<name>A0AAP2GQ24_9BACT</name>
<evidence type="ECO:0000313" key="10">
    <source>
        <dbReference type="Proteomes" id="UP001319200"/>
    </source>
</evidence>
<evidence type="ECO:0000313" key="9">
    <source>
        <dbReference type="EMBL" id="MBT1698047.1"/>
    </source>
</evidence>
<evidence type="ECO:0000256" key="1">
    <source>
        <dbReference type="ARBA" id="ARBA00022448"/>
    </source>
</evidence>
<dbReference type="Pfam" id="PF13442">
    <property type="entry name" value="Cytochrome_CBB3"/>
    <property type="match status" value="1"/>
</dbReference>
<keyword evidence="5 6" id="KW-0408">Iron</keyword>
<dbReference type="InterPro" id="IPR036909">
    <property type="entry name" value="Cyt_c-like_dom_sf"/>
</dbReference>
<feature type="chain" id="PRO_5042824625" evidence="7">
    <location>
        <begin position="22"/>
        <end position="104"/>
    </location>
</feature>
<keyword evidence="1" id="KW-0813">Transport</keyword>
<dbReference type="InterPro" id="IPR008168">
    <property type="entry name" value="Cyt_C_IC"/>
</dbReference>
<organism evidence="9 10">
    <name type="scientific">Chryseosolibacter histidini</name>
    <dbReference type="NCBI Taxonomy" id="2782349"/>
    <lineage>
        <taxon>Bacteria</taxon>
        <taxon>Pseudomonadati</taxon>
        <taxon>Bacteroidota</taxon>
        <taxon>Cytophagia</taxon>
        <taxon>Cytophagales</taxon>
        <taxon>Chryseotaleaceae</taxon>
        <taxon>Chryseosolibacter</taxon>
    </lineage>
</organism>
<dbReference type="PANTHER" id="PTHR33751:SF1">
    <property type="entry name" value="CBB3-TYPE CYTOCHROME C OXIDASE SUBUNIT FIXP"/>
    <property type="match status" value="1"/>
</dbReference>
<dbReference type="SUPFAM" id="SSF46626">
    <property type="entry name" value="Cytochrome c"/>
    <property type="match status" value="1"/>
</dbReference>
<dbReference type="PROSITE" id="PS51007">
    <property type="entry name" value="CYTC"/>
    <property type="match status" value="1"/>
</dbReference>
<comment type="caution">
    <text evidence="9">The sequence shown here is derived from an EMBL/GenBank/DDBJ whole genome shotgun (WGS) entry which is preliminary data.</text>
</comment>
<evidence type="ECO:0000256" key="3">
    <source>
        <dbReference type="ARBA" id="ARBA00022723"/>
    </source>
</evidence>
<dbReference type="RefSeq" id="WP_254163918.1">
    <property type="nucleotide sequence ID" value="NZ_JAHESF010000012.1"/>
</dbReference>
<keyword evidence="3 6" id="KW-0479">Metal-binding</keyword>
<feature type="domain" description="Cytochrome c" evidence="8">
    <location>
        <begin position="23"/>
        <end position="98"/>
    </location>
</feature>
<evidence type="ECO:0000256" key="4">
    <source>
        <dbReference type="ARBA" id="ARBA00022982"/>
    </source>
</evidence>
<dbReference type="PRINTS" id="PR00605">
    <property type="entry name" value="CYTCHROMECIC"/>
</dbReference>
<keyword evidence="7" id="KW-0732">Signal</keyword>
<accession>A0AAP2GQ24</accession>
<dbReference type="GO" id="GO:0020037">
    <property type="term" value="F:heme binding"/>
    <property type="evidence" value="ECO:0007669"/>
    <property type="project" value="InterPro"/>
</dbReference>
<dbReference type="EMBL" id="JAHESF010000012">
    <property type="protein sequence ID" value="MBT1698047.1"/>
    <property type="molecule type" value="Genomic_DNA"/>
</dbReference>
<dbReference type="InterPro" id="IPR009056">
    <property type="entry name" value="Cyt_c-like_dom"/>
</dbReference>
<keyword evidence="4" id="KW-0249">Electron transport</keyword>
<evidence type="ECO:0000256" key="2">
    <source>
        <dbReference type="ARBA" id="ARBA00022617"/>
    </source>
</evidence>
<keyword evidence="10" id="KW-1185">Reference proteome</keyword>
<reference evidence="9 10" key="1">
    <citation type="submission" date="2021-05" db="EMBL/GenBank/DDBJ databases">
        <title>A Polyphasic approach of four new species of the genus Ohtaekwangia: Ohtaekwangia histidinii sp. nov., Ohtaekwangia cretensis sp. nov., Ohtaekwangia indiensis sp. nov., Ohtaekwangia reichenbachii sp. nov. from diverse environment.</title>
        <authorList>
            <person name="Octaviana S."/>
        </authorList>
    </citation>
    <scope>NUCLEOTIDE SEQUENCE [LARGE SCALE GENOMIC DNA]</scope>
    <source>
        <strain evidence="9 10">PWU4</strain>
    </source>
</reference>
<dbReference type="GO" id="GO:0005506">
    <property type="term" value="F:iron ion binding"/>
    <property type="evidence" value="ECO:0007669"/>
    <property type="project" value="InterPro"/>
</dbReference>
<proteinExistence type="predicted"/>
<evidence type="ECO:0000259" key="8">
    <source>
        <dbReference type="PROSITE" id="PS51007"/>
    </source>
</evidence>
<feature type="signal peptide" evidence="7">
    <location>
        <begin position="1"/>
        <end position="21"/>
    </location>
</feature>